<feature type="region of interest" description="Disordered" evidence="1">
    <location>
        <begin position="261"/>
        <end position="289"/>
    </location>
</feature>
<sequence>MAVIVSNIAPSHIGAPHPTPTPLQLAISSSTEFATPRSLHGIDIVTAATVLTPLSNPISDPTASSEYRLSTKRSHDDSEDDDFSVGPESKRLKLEGNDDSLFVHAFQNAAIITNDAQFFGVAIDDTLTPTYYSLPFQPPLPISAIAPDFFFSSDIPPETNELPLSPESSLVPEQHVATAFQGESAPEVPVADDEDAEGEVDDEYPILFRATPSMLGYIPIAHRRTEPPLWKSACQARVDHIKALYGIEAIRATVDREAREANAQLTAGSPSSPSSEASASPCSSPTTPSAELTVHDITVIHLEEASLPETEALKVEICTPSDFSSVEPKIEMESKVTDSELVLADEDSIMDTTFDWDEDSDEDDDFDFDLESEVDIDDAMTSPHESLVSFPDIPYTSNQTRTYTPNLALSLLQLPRLSDIPVYPFYGGYQEMEPHGTPARRPDHAAGSLLHA</sequence>
<proteinExistence type="predicted"/>
<feature type="compositionally biased region" description="Low complexity" evidence="1">
    <location>
        <begin position="269"/>
        <end position="289"/>
    </location>
</feature>
<evidence type="ECO:0000313" key="3">
    <source>
        <dbReference type="Proteomes" id="UP001497453"/>
    </source>
</evidence>
<dbReference type="EMBL" id="OZ037952">
    <property type="protein sequence ID" value="CAL1715898.1"/>
    <property type="molecule type" value="Genomic_DNA"/>
</dbReference>
<evidence type="ECO:0000256" key="1">
    <source>
        <dbReference type="SAM" id="MobiDB-lite"/>
    </source>
</evidence>
<keyword evidence="3" id="KW-1185">Reference proteome</keyword>
<protein>
    <submittedName>
        <fullName evidence="2">Uncharacterized protein</fullName>
    </submittedName>
</protein>
<reference evidence="3" key="1">
    <citation type="submission" date="2024-04" db="EMBL/GenBank/DDBJ databases">
        <authorList>
            <person name="Shaw F."/>
            <person name="Minotto A."/>
        </authorList>
    </citation>
    <scope>NUCLEOTIDE SEQUENCE [LARGE SCALE GENOMIC DNA]</scope>
</reference>
<feature type="region of interest" description="Disordered" evidence="1">
    <location>
        <begin position="55"/>
        <end position="91"/>
    </location>
</feature>
<accession>A0ABP1E8Z1</accession>
<name>A0ABP1E8Z1_9APHY</name>
<gene>
    <name evidence="2" type="ORF">GFSPODELE1_LOCUS10482</name>
</gene>
<evidence type="ECO:0000313" key="2">
    <source>
        <dbReference type="EMBL" id="CAL1715898.1"/>
    </source>
</evidence>
<feature type="compositionally biased region" description="Polar residues" evidence="1">
    <location>
        <begin position="55"/>
        <end position="68"/>
    </location>
</feature>
<dbReference type="Proteomes" id="UP001497453">
    <property type="component" value="Chromosome 9"/>
</dbReference>
<organism evidence="2 3">
    <name type="scientific">Somion occarium</name>
    <dbReference type="NCBI Taxonomy" id="3059160"/>
    <lineage>
        <taxon>Eukaryota</taxon>
        <taxon>Fungi</taxon>
        <taxon>Dikarya</taxon>
        <taxon>Basidiomycota</taxon>
        <taxon>Agaricomycotina</taxon>
        <taxon>Agaricomycetes</taxon>
        <taxon>Polyporales</taxon>
        <taxon>Cerrenaceae</taxon>
        <taxon>Somion</taxon>
    </lineage>
</organism>